<dbReference type="Pfam" id="PF12146">
    <property type="entry name" value="Hydrolase_4"/>
    <property type="match status" value="1"/>
</dbReference>
<keyword evidence="1 3" id="KW-0378">Hydrolase</keyword>
<feature type="domain" description="Serine aminopeptidase S33" evidence="2">
    <location>
        <begin position="34"/>
        <end position="137"/>
    </location>
</feature>
<evidence type="ECO:0000256" key="1">
    <source>
        <dbReference type="ARBA" id="ARBA00022801"/>
    </source>
</evidence>
<accession>A0ABX2TAI9</accession>
<dbReference type="InterPro" id="IPR029058">
    <property type="entry name" value="AB_hydrolase_fold"/>
</dbReference>
<evidence type="ECO:0000259" key="2">
    <source>
        <dbReference type="Pfam" id="PF12146"/>
    </source>
</evidence>
<evidence type="ECO:0000313" key="3">
    <source>
        <dbReference type="EMBL" id="NYZ20163.1"/>
    </source>
</evidence>
<proteinExistence type="predicted"/>
<reference evidence="3 4" key="1">
    <citation type="submission" date="2020-05" db="EMBL/GenBank/DDBJ databases">
        <title>Azospirillum oleiclasticum sp. nov, a nitrogen-fixing and heavy crude oil-emulsifying bacterium isolated from the crude oil of Yumen Oilfield.</title>
        <authorList>
            <person name="Wu D."/>
            <person name="Cai M."/>
            <person name="Zhang X."/>
        </authorList>
    </citation>
    <scope>NUCLEOTIDE SEQUENCE [LARGE SCALE GENOMIC DNA]</scope>
    <source>
        <strain evidence="3 4">ROY-1-1-2</strain>
    </source>
</reference>
<dbReference type="SUPFAM" id="SSF53474">
    <property type="entry name" value="alpha/beta-Hydrolases"/>
    <property type="match status" value="1"/>
</dbReference>
<dbReference type="Gene3D" id="3.40.50.1820">
    <property type="entry name" value="alpha/beta hydrolase"/>
    <property type="match status" value="1"/>
</dbReference>
<organism evidence="3 4">
    <name type="scientific">Azospirillum oleiclasticum</name>
    <dbReference type="NCBI Taxonomy" id="2735135"/>
    <lineage>
        <taxon>Bacteria</taxon>
        <taxon>Pseudomonadati</taxon>
        <taxon>Pseudomonadota</taxon>
        <taxon>Alphaproteobacteria</taxon>
        <taxon>Rhodospirillales</taxon>
        <taxon>Azospirillaceae</taxon>
        <taxon>Azospirillum</taxon>
    </lineage>
</organism>
<sequence>MTGPDTPPDGAHHSLPHGSATIAYRHTPGRGPGVVFCSGFMSDMSGTKAVALEDWAKASGHAFTRFDYQGHGLSSGRFIDGTIGQWADDATAVLDRVTGGPQILVGSSMGGWIALLLALRRPERVAGLVGIAPAPDFTEDLMWDLFDEPTRRTILDDGVWMRPSDYGPEPQPITRALIEDGRNHLLLRGPLGLTIPVRLLHGMRDPDVPWRTSLTIADKLTTPDVRITLVKDGDHRLSRPQDIALLCRTVGELAAELTGG</sequence>
<dbReference type="InterPro" id="IPR022742">
    <property type="entry name" value="Hydrolase_4"/>
</dbReference>
<name>A0ABX2TAI9_9PROT</name>
<protein>
    <submittedName>
        <fullName evidence="3">Alpha/beta hydrolase</fullName>
    </submittedName>
</protein>
<evidence type="ECO:0000313" key="4">
    <source>
        <dbReference type="Proteomes" id="UP000584642"/>
    </source>
</evidence>
<dbReference type="InterPro" id="IPR052382">
    <property type="entry name" value="ABHD10_acyl-thioesterase"/>
</dbReference>
<keyword evidence="4" id="KW-1185">Reference proteome</keyword>
<gene>
    <name evidence="3" type="ORF">HND93_10600</name>
</gene>
<dbReference type="EMBL" id="JABFDB010000006">
    <property type="protein sequence ID" value="NYZ20163.1"/>
    <property type="molecule type" value="Genomic_DNA"/>
</dbReference>
<dbReference type="GO" id="GO:0016787">
    <property type="term" value="F:hydrolase activity"/>
    <property type="evidence" value="ECO:0007669"/>
    <property type="project" value="UniProtKB-KW"/>
</dbReference>
<dbReference type="Proteomes" id="UP000584642">
    <property type="component" value="Unassembled WGS sequence"/>
</dbReference>
<dbReference type="PANTHER" id="PTHR16138:SF7">
    <property type="entry name" value="PALMITOYL-PROTEIN THIOESTERASE ABHD10, MITOCHONDRIAL"/>
    <property type="match status" value="1"/>
</dbReference>
<comment type="caution">
    <text evidence="3">The sequence shown here is derived from an EMBL/GenBank/DDBJ whole genome shotgun (WGS) entry which is preliminary data.</text>
</comment>
<dbReference type="RefSeq" id="WP_180281932.1">
    <property type="nucleotide sequence ID" value="NZ_JABFDB010000006.1"/>
</dbReference>
<dbReference type="PANTHER" id="PTHR16138">
    <property type="entry name" value="MYCOPHENOLIC ACID ACYL-GLUCURONIDE ESTERASE, MITOCHONDRIAL"/>
    <property type="match status" value="1"/>
</dbReference>